<dbReference type="EMBL" id="CP157484">
    <property type="protein sequence ID" value="XBO38491.1"/>
    <property type="molecule type" value="Genomic_DNA"/>
</dbReference>
<name>A0AAU7JDP2_9HYPH</name>
<dbReference type="InterPro" id="IPR036724">
    <property type="entry name" value="Cobalamin-bd_sf"/>
</dbReference>
<dbReference type="CDD" id="cd02065">
    <property type="entry name" value="B12-binding_like"/>
    <property type="match status" value="1"/>
</dbReference>
<dbReference type="AlphaFoldDB" id="A0AAU7JDP2"/>
<dbReference type="SUPFAM" id="SSF52242">
    <property type="entry name" value="Cobalamin (vitamin B12)-binding domain"/>
    <property type="match status" value="1"/>
</dbReference>
<evidence type="ECO:0000259" key="1">
    <source>
        <dbReference type="PROSITE" id="PS51332"/>
    </source>
</evidence>
<dbReference type="RefSeq" id="WP_406855329.1">
    <property type="nucleotide sequence ID" value="NZ_CP157484.1"/>
</dbReference>
<proteinExistence type="predicted"/>
<dbReference type="InterPro" id="IPR006158">
    <property type="entry name" value="Cobalamin-bd"/>
</dbReference>
<sequence length="302" mass="31973">MEVVRACSGQGASPLRVDEGGGDWSQQIPLSTIRPDPAADAARHALAQVIETEIIPRLALAHGARPPGRAASPEIVPATMEPGAAQVEAFATLLRTRGYHTVHAHVQGLAEAGMRPETILLKLFAPTARLLGELWKADICDFVEVTMALSMLQQLVREHSSSIVGEGMGGGDKRRVLLAPAPGDPHTFGIAIVEKFFRSSGWDVWGGAAGLAFDLPALVKREWFGIVGFSLGSERYLDSLPPLIRRLRRVSRNPNLRIVVGGAAFLERPELGVLIGADSTAIDAQSAVSVAQGLLAHGAATG</sequence>
<reference evidence="2" key="1">
    <citation type="submission" date="2024-05" db="EMBL/GenBank/DDBJ databases">
        <authorList>
            <person name="Kim S."/>
            <person name="Heo J."/>
            <person name="Choi H."/>
            <person name="Choi Y."/>
            <person name="Kwon S.-W."/>
            <person name="Kim Y."/>
        </authorList>
    </citation>
    <scope>NUCLEOTIDE SEQUENCE</scope>
    <source>
        <strain evidence="2">KACC 23698</strain>
    </source>
</reference>
<dbReference type="PROSITE" id="PS51332">
    <property type="entry name" value="B12_BINDING"/>
    <property type="match status" value="1"/>
</dbReference>
<dbReference type="Gene3D" id="3.40.50.280">
    <property type="entry name" value="Cobalamin-binding domain"/>
    <property type="match status" value="1"/>
</dbReference>
<gene>
    <name evidence="2" type="ORF">ABEG18_22770</name>
</gene>
<accession>A0AAU7JDP2</accession>
<evidence type="ECO:0000313" key="2">
    <source>
        <dbReference type="EMBL" id="XBO38491.1"/>
    </source>
</evidence>
<dbReference type="GO" id="GO:0046872">
    <property type="term" value="F:metal ion binding"/>
    <property type="evidence" value="ECO:0007669"/>
    <property type="project" value="InterPro"/>
</dbReference>
<dbReference type="Pfam" id="PF02310">
    <property type="entry name" value="B12-binding"/>
    <property type="match status" value="1"/>
</dbReference>
<organism evidence="2">
    <name type="scientific">Alsobacter sp. KACC 23698</name>
    <dbReference type="NCBI Taxonomy" id="3149229"/>
    <lineage>
        <taxon>Bacteria</taxon>
        <taxon>Pseudomonadati</taxon>
        <taxon>Pseudomonadota</taxon>
        <taxon>Alphaproteobacteria</taxon>
        <taxon>Hyphomicrobiales</taxon>
        <taxon>Alsobacteraceae</taxon>
        <taxon>Alsobacter</taxon>
    </lineage>
</organism>
<dbReference type="GO" id="GO:0031419">
    <property type="term" value="F:cobalamin binding"/>
    <property type="evidence" value="ECO:0007669"/>
    <property type="project" value="InterPro"/>
</dbReference>
<feature type="domain" description="B12-binding" evidence="1">
    <location>
        <begin position="173"/>
        <end position="302"/>
    </location>
</feature>
<protein>
    <submittedName>
        <fullName evidence="2">Cobalamin-dependent protein</fullName>
    </submittedName>
</protein>